<dbReference type="SUPFAM" id="SSF55144">
    <property type="entry name" value="LigT-like"/>
    <property type="match status" value="1"/>
</dbReference>
<gene>
    <name evidence="3" type="primary">thpR</name>
    <name evidence="3" type="ORF">F6X53_26110</name>
</gene>
<evidence type="ECO:0000313" key="4">
    <source>
        <dbReference type="Proteomes" id="UP000474159"/>
    </source>
</evidence>
<evidence type="ECO:0000256" key="1">
    <source>
        <dbReference type="ARBA" id="ARBA00022801"/>
    </source>
</evidence>
<comment type="function">
    <text evidence="2">Hydrolyzes RNA 2',3'-cyclic phosphodiester to an RNA 2'-phosphomonoester.</text>
</comment>
<dbReference type="PANTHER" id="PTHR35561">
    <property type="entry name" value="RNA 2',3'-CYCLIC PHOSPHODIESTERASE"/>
    <property type="match status" value="1"/>
</dbReference>
<dbReference type="EC" id="3.1.4.58" evidence="2"/>
<evidence type="ECO:0000256" key="2">
    <source>
        <dbReference type="HAMAP-Rule" id="MF_01940"/>
    </source>
</evidence>
<feature type="active site" description="Proton donor" evidence="2">
    <location>
        <position position="37"/>
    </location>
</feature>
<keyword evidence="1 2" id="KW-0378">Hydrolase</keyword>
<sequence length="179" mass="19497">MPRLFTGLEIPPEIGAALARFRGGIPGARWVEPTDYHITLRFLGDVPEDFAADLCEALAETRARDPVEVILDGLGCFGSDKPRAVLASVASNTALADLQAEQERICRRAGAEPERRKFTPHVTLARLRREATPEAVAMYLTQAGIFDPLRFSVSRIALFSARDSVGGGPYVIEAVFPFA</sequence>
<dbReference type="Gene3D" id="3.90.1140.10">
    <property type="entry name" value="Cyclic phosphodiesterase"/>
    <property type="match status" value="1"/>
</dbReference>
<dbReference type="NCBIfam" id="TIGR02258">
    <property type="entry name" value="2_5_ligase"/>
    <property type="match status" value="1"/>
</dbReference>
<dbReference type="GO" id="GO:0008664">
    <property type="term" value="F:RNA 2',3'-cyclic 3'-phosphodiesterase activity"/>
    <property type="evidence" value="ECO:0007669"/>
    <property type="project" value="UniProtKB-EC"/>
</dbReference>
<name>A0A6L3SY49_9HYPH</name>
<comment type="catalytic activity">
    <reaction evidence="2">
        <text>a 3'-end 2',3'-cyclophospho-ribonucleotide-RNA + H2O = a 3'-end 2'-phospho-ribonucleotide-RNA + H(+)</text>
        <dbReference type="Rhea" id="RHEA:11828"/>
        <dbReference type="Rhea" id="RHEA-COMP:10464"/>
        <dbReference type="Rhea" id="RHEA-COMP:17353"/>
        <dbReference type="ChEBI" id="CHEBI:15377"/>
        <dbReference type="ChEBI" id="CHEBI:15378"/>
        <dbReference type="ChEBI" id="CHEBI:83064"/>
        <dbReference type="ChEBI" id="CHEBI:173113"/>
        <dbReference type="EC" id="3.1.4.58"/>
    </reaction>
</comment>
<keyword evidence="4" id="KW-1185">Reference proteome</keyword>
<dbReference type="EMBL" id="VZZK01000038">
    <property type="protein sequence ID" value="KAB1074168.1"/>
    <property type="molecule type" value="Genomic_DNA"/>
</dbReference>
<dbReference type="HAMAP" id="MF_01940">
    <property type="entry name" value="RNA_CPDase"/>
    <property type="match status" value="1"/>
</dbReference>
<dbReference type="InterPro" id="IPR009097">
    <property type="entry name" value="Cyclic_Pdiesterase"/>
</dbReference>
<comment type="caution">
    <text evidence="3">The sequence shown here is derived from an EMBL/GenBank/DDBJ whole genome shotgun (WGS) entry which is preliminary data.</text>
</comment>
<comment type="similarity">
    <text evidence="2">Belongs to the 2H phosphoesterase superfamily. ThpR family.</text>
</comment>
<dbReference type="Proteomes" id="UP000474159">
    <property type="component" value="Unassembled WGS sequence"/>
</dbReference>
<evidence type="ECO:0000313" key="3">
    <source>
        <dbReference type="EMBL" id="KAB1074168.1"/>
    </source>
</evidence>
<proteinExistence type="inferred from homology"/>
<organism evidence="3 4">
    <name type="scientific">Methylobacterium soli</name>
    <dbReference type="NCBI Taxonomy" id="553447"/>
    <lineage>
        <taxon>Bacteria</taxon>
        <taxon>Pseudomonadati</taxon>
        <taxon>Pseudomonadota</taxon>
        <taxon>Alphaproteobacteria</taxon>
        <taxon>Hyphomicrobiales</taxon>
        <taxon>Methylobacteriaceae</taxon>
        <taxon>Methylobacterium</taxon>
    </lineage>
</organism>
<dbReference type="Pfam" id="PF13563">
    <property type="entry name" value="2_5_RNA_ligase2"/>
    <property type="match status" value="1"/>
</dbReference>
<dbReference type="RefSeq" id="WP_151003858.1">
    <property type="nucleotide sequence ID" value="NZ_VZZK01000038.1"/>
</dbReference>
<accession>A0A6L3SY49</accession>
<feature type="active site" description="Proton acceptor" evidence="2">
    <location>
        <position position="121"/>
    </location>
</feature>
<feature type="short sequence motif" description="HXTX 1" evidence="2">
    <location>
        <begin position="37"/>
        <end position="40"/>
    </location>
</feature>
<dbReference type="GO" id="GO:0004113">
    <property type="term" value="F:2',3'-cyclic-nucleotide 3'-phosphodiesterase activity"/>
    <property type="evidence" value="ECO:0007669"/>
    <property type="project" value="InterPro"/>
</dbReference>
<dbReference type="OrthoDB" id="9793819at2"/>
<dbReference type="PANTHER" id="PTHR35561:SF1">
    <property type="entry name" value="RNA 2',3'-CYCLIC PHOSPHODIESTERASE"/>
    <property type="match status" value="1"/>
</dbReference>
<reference evidence="3 4" key="1">
    <citation type="submission" date="2019-09" db="EMBL/GenBank/DDBJ databases">
        <title>YIM 48816 draft genome.</title>
        <authorList>
            <person name="Jiang L."/>
        </authorList>
    </citation>
    <scope>NUCLEOTIDE SEQUENCE [LARGE SCALE GENOMIC DNA]</scope>
    <source>
        <strain evidence="3 4">YIM 48816</strain>
    </source>
</reference>
<feature type="short sequence motif" description="HXTX 2" evidence="2">
    <location>
        <begin position="121"/>
        <end position="124"/>
    </location>
</feature>
<dbReference type="AlphaFoldDB" id="A0A6L3SY49"/>
<dbReference type="InterPro" id="IPR004175">
    <property type="entry name" value="RNA_CPDase"/>
</dbReference>
<protein>
    <recommendedName>
        <fullName evidence="2">RNA 2',3'-cyclic phosphodiesterase</fullName>
        <shortName evidence="2">RNA 2',3'-CPDase</shortName>
        <ecNumber evidence="2">3.1.4.58</ecNumber>
    </recommendedName>
</protein>